<name>A0ACB0JTT4_TRIPR</name>
<evidence type="ECO:0000313" key="1">
    <source>
        <dbReference type="EMBL" id="CAJ2647633.1"/>
    </source>
</evidence>
<gene>
    <name evidence="1" type="ORF">MILVUS5_LOCUS16115</name>
</gene>
<accession>A0ACB0JTT4</accession>
<proteinExistence type="predicted"/>
<keyword evidence="2" id="KW-1185">Reference proteome</keyword>
<evidence type="ECO:0000313" key="2">
    <source>
        <dbReference type="Proteomes" id="UP001177021"/>
    </source>
</evidence>
<dbReference type="Proteomes" id="UP001177021">
    <property type="component" value="Unassembled WGS sequence"/>
</dbReference>
<comment type="caution">
    <text evidence="1">The sequence shown here is derived from an EMBL/GenBank/DDBJ whole genome shotgun (WGS) entry which is preliminary data.</text>
</comment>
<organism evidence="1 2">
    <name type="scientific">Trifolium pratense</name>
    <name type="common">Red clover</name>
    <dbReference type="NCBI Taxonomy" id="57577"/>
    <lineage>
        <taxon>Eukaryota</taxon>
        <taxon>Viridiplantae</taxon>
        <taxon>Streptophyta</taxon>
        <taxon>Embryophyta</taxon>
        <taxon>Tracheophyta</taxon>
        <taxon>Spermatophyta</taxon>
        <taxon>Magnoliopsida</taxon>
        <taxon>eudicotyledons</taxon>
        <taxon>Gunneridae</taxon>
        <taxon>Pentapetalae</taxon>
        <taxon>rosids</taxon>
        <taxon>fabids</taxon>
        <taxon>Fabales</taxon>
        <taxon>Fabaceae</taxon>
        <taxon>Papilionoideae</taxon>
        <taxon>50 kb inversion clade</taxon>
        <taxon>NPAAA clade</taxon>
        <taxon>Hologalegina</taxon>
        <taxon>IRL clade</taxon>
        <taxon>Trifolieae</taxon>
        <taxon>Trifolium</taxon>
    </lineage>
</organism>
<reference evidence="1" key="1">
    <citation type="submission" date="2023-10" db="EMBL/GenBank/DDBJ databases">
        <authorList>
            <person name="Rodriguez Cubillos JULIANA M."/>
            <person name="De Vega J."/>
        </authorList>
    </citation>
    <scope>NUCLEOTIDE SEQUENCE</scope>
</reference>
<sequence length="431" mass="49831">MTITNTFKDNNYKLTKIFFHSIFYALPLIALICIYFYPHYSIAPFLTPSIIHNSSLSSTSTHLTKEKEKLYEKPCDYTNGKWIYDKKGPLYNGTTCSNIKKSQNCIVNGRPDSNYLNWRWKPSECHLPIFDPNTFLKLIKNMNIVFIGDSLANNQMESLICLLSTISKPKLVPHIGTDSKWYFPSHNANLSLYWSPFLVKGDQRKKEGPPYNKIYLDHVNEMWGKDIDQMDLIVLSFGHWLLDIPSIYYEGDSIIGCLKCHDFKFNYKDIGFYDPMRKALRTTLNTIIERKVGKGNGIDVIVRTFSPTHFEGDWDKGGTCSKREPYRNEEKKLEGMDAKIRSIEIEELENAKEKAKKFGLNFEVLDVTKLALLRPDGHPGAYMNPFPFANGVPKNVQNDCVHWCLPGPIDTWNEIFSEMMKKGKYHAQREK</sequence>
<protein>
    <submittedName>
        <fullName evidence="1">Uncharacterized protein</fullName>
    </submittedName>
</protein>
<dbReference type="EMBL" id="CASHSV030000109">
    <property type="protein sequence ID" value="CAJ2647633.1"/>
    <property type="molecule type" value="Genomic_DNA"/>
</dbReference>